<protein>
    <submittedName>
        <fullName evidence="1">Zinc ribbon domain containing, 1, isoform CRA_b</fullName>
    </submittedName>
</protein>
<organism evidence="1 2">
    <name type="scientific">Rattus norvegicus</name>
    <name type="common">Rat</name>
    <dbReference type="NCBI Taxonomy" id="10116"/>
    <lineage>
        <taxon>Eukaryota</taxon>
        <taxon>Metazoa</taxon>
        <taxon>Chordata</taxon>
        <taxon>Craniata</taxon>
        <taxon>Vertebrata</taxon>
        <taxon>Euteleostomi</taxon>
        <taxon>Mammalia</taxon>
        <taxon>Eutheria</taxon>
        <taxon>Euarchontoglires</taxon>
        <taxon>Glires</taxon>
        <taxon>Rodentia</taxon>
        <taxon>Myomorpha</taxon>
        <taxon>Muroidea</taxon>
        <taxon>Muridae</taxon>
        <taxon>Murinae</taxon>
        <taxon>Rattus</taxon>
    </lineage>
</organism>
<dbReference type="EMBL" id="CH474093">
    <property type="protein sequence ID" value="EDL84615.1"/>
    <property type="molecule type" value="Genomic_DNA"/>
</dbReference>
<evidence type="ECO:0000313" key="2">
    <source>
        <dbReference type="Proteomes" id="UP000234681"/>
    </source>
</evidence>
<dbReference type="Proteomes" id="UP000234681">
    <property type="component" value="Chromosome 20"/>
</dbReference>
<dbReference type="EMBL" id="CH474093">
    <property type="protein sequence ID" value="EDL84616.1"/>
    <property type="molecule type" value="Genomic_DNA"/>
</dbReference>
<dbReference type="EMBL" id="CH474093">
    <property type="protein sequence ID" value="EDL84614.1"/>
    <property type="molecule type" value="Genomic_DNA"/>
</dbReference>
<sequence length="58" mass="6614">MKDRLSSIPVSTASFRKRKILDPFFWQLSGSPFLLLDVKILVFDAFLVSSGYQALFSE</sequence>
<accession>A6KR77</accession>
<proteinExistence type="predicted"/>
<reference evidence="1 2" key="2">
    <citation type="submission" date="2005-09" db="EMBL/GenBank/DDBJ databases">
        <authorList>
            <person name="Mural R.J."/>
            <person name="Li P.W."/>
            <person name="Adams M.D."/>
            <person name="Amanatides P.G."/>
            <person name="Baden-Tillson H."/>
            <person name="Barnstead M."/>
            <person name="Chin S.H."/>
            <person name="Dew I."/>
            <person name="Evans C.A."/>
            <person name="Ferriera S."/>
            <person name="Flanigan M."/>
            <person name="Fosler C."/>
            <person name="Glodek A."/>
            <person name="Gu Z."/>
            <person name="Holt R.A."/>
            <person name="Jennings D."/>
            <person name="Kraft C.L."/>
            <person name="Lu F."/>
            <person name="Nguyen T."/>
            <person name="Nusskern D.R."/>
            <person name="Pfannkoch C.M."/>
            <person name="Sitter C."/>
            <person name="Sutton G.G."/>
            <person name="Venter J.C."/>
            <person name="Wang Z."/>
            <person name="Woodage T."/>
            <person name="Zheng X.H."/>
            <person name="Zhong F."/>
        </authorList>
    </citation>
    <scope>NUCLEOTIDE SEQUENCE [LARGE SCALE GENOMIC DNA]</scope>
    <source>
        <strain evidence="1">BN</strain>
        <strain evidence="2">BN, Sprague-Dawley</strain>
    </source>
</reference>
<evidence type="ECO:0000313" key="1">
    <source>
        <dbReference type="EMBL" id="EDL84616.1"/>
    </source>
</evidence>
<gene>
    <name evidence="1" type="primary">Znrd1</name>
    <name evidence="1" type="ORF">rCG_58622</name>
</gene>
<name>A6KR77_RAT</name>
<reference evidence="1" key="1">
    <citation type="journal article" date="2005" name="Genome Res.">
        <title>Gene and alternative splicing annotation with AIR.</title>
        <authorList>
            <person name="Florea L."/>
            <person name="Di Francesco V."/>
            <person name="Miller J."/>
            <person name="Turner R."/>
            <person name="Yao A."/>
            <person name="Harris M."/>
            <person name="Walenz B."/>
            <person name="Mobarry C."/>
            <person name="Merkulov G.V."/>
            <person name="Charlab R."/>
            <person name="Dew I."/>
            <person name="Deng Z."/>
            <person name="Istrail S."/>
            <person name="Li P."/>
            <person name="Sutton G."/>
        </authorList>
    </citation>
    <scope>NUCLEOTIDE SEQUENCE</scope>
    <source>
        <strain evidence="1">BN</strain>
    </source>
</reference>
<dbReference type="AlphaFoldDB" id="A6KR77"/>